<accession>A0ABR0PCJ0</accession>
<evidence type="ECO:0000313" key="4">
    <source>
        <dbReference type="Proteomes" id="UP001358586"/>
    </source>
</evidence>
<dbReference type="InterPro" id="IPR025836">
    <property type="entry name" value="Zn_knuckle_CX2CX4HX4C"/>
</dbReference>
<dbReference type="InterPro" id="IPR025558">
    <property type="entry name" value="DUF4283"/>
</dbReference>
<evidence type="ECO:0000259" key="2">
    <source>
        <dbReference type="Pfam" id="PF14392"/>
    </source>
</evidence>
<dbReference type="PANTHER" id="PTHR31286:SF153">
    <property type="entry name" value="DUF4283 DOMAIN PROTEIN"/>
    <property type="match status" value="1"/>
</dbReference>
<evidence type="ECO:0000313" key="3">
    <source>
        <dbReference type="EMBL" id="KAK5818877.1"/>
    </source>
</evidence>
<feature type="domain" description="DUF4283" evidence="1">
    <location>
        <begin position="39"/>
        <end position="117"/>
    </location>
</feature>
<evidence type="ECO:0000259" key="1">
    <source>
        <dbReference type="Pfam" id="PF14111"/>
    </source>
</evidence>
<dbReference type="Pfam" id="PF14111">
    <property type="entry name" value="DUF4283"/>
    <property type="match status" value="1"/>
</dbReference>
<dbReference type="EMBL" id="JARKNE010000007">
    <property type="protein sequence ID" value="KAK5818877.1"/>
    <property type="molecule type" value="Genomic_DNA"/>
</dbReference>
<dbReference type="Pfam" id="PF14392">
    <property type="entry name" value="zf-CCHC_4"/>
    <property type="match status" value="1"/>
</dbReference>
<organism evidence="3 4">
    <name type="scientific">Gossypium arboreum</name>
    <name type="common">Tree cotton</name>
    <name type="synonym">Gossypium nanking</name>
    <dbReference type="NCBI Taxonomy" id="29729"/>
    <lineage>
        <taxon>Eukaryota</taxon>
        <taxon>Viridiplantae</taxon>
        <taxon>Streptophyta</taxon>
        <taxon>Embryophyta</taxon>
        <taxon>Tracheophyta</taxon>
        <taxon>Spermatophyta</taxon>
        <taxon>Magnoliopsida</taxon>
        <taxon>eudicotyledons</taxon>
        <taxon>Gunneridae</taxon>
        <taxon>Pentapetalae</taxon>
        <taxon>rosids</taxon>
        <taxon>malvids</taxon>
        <taxon>Malvales</taxon>
        <taxon>Malvaceae</taxon>
        <taxon>Malvoideae</taxon>
        <taxon>Gossypium</taxon>
    </lineage>
</organism>
<proteinExistence type="predicted"/>
<sequence>MALVDIDLANLSLDEENDEDEGLQFAAEEGPQQSIYDLCLAGCALTANEVNFLAMKNKMANLWHPLGGIQISELGEKMYLFRFFYEVDLEQVISGTPWTFNNHLFILYKLKNGEDPSSVPLVFSDFWVQIHNLPPGFFTDNVEKLLGNFIGKFLEHDTEQLNQGFRNYMRIRVQIDIRNPLKRKKKILIPHSDLVLVKFRYEKLSLFCFLCGCLGHVDKFCQKRIDIRLREVELDGILHLGLNLGGRVLIEAPGYGKII</sequence>
<protein>
    <submittedName>
        <fullName evidence="3">Uncharacterized protein</fullName>
    </submittedName>
</protein>
<dbReference type="PANTHER" id="PTHR31286">
    <property type="entry name" value="GLYCINE-RICH CELL WALL STRUCTURAL PROTEIN 1.8-LIKE"/>
    <property type="match status" value="1"/>
</dbReference>
<dbReference type="Proteomes" id="UP001358586">
    <property type="component" value="Chromosome 7"/>
</dbReference>
<dbReference type="InterPro" id="IPR040256">
    <property type="entry name" value="At4g02000-like"/>
</dbReference>
<name>A0ABR0PCJ0_GOSAR</name>
<keyword evidence="4" id="KW-1185">Reference proteome</keyword>
<gene>
    <name evidence="3" type="ORF">PVK06_023825</name>
</gene>
<reference evidence="3 4" key="1">
    <citation type="submission" date="2023-03" db="EMBL/GenBank/DDBJ databases">
        <title>WGS of Gossypium arboreum.</title>
        <authorList>
            <person name="Yu D."/>
        </authorList>
    </citation>
    <scope>NUCLEOTIDE SEQUENCE [LARGE SCALE GENOMIC DNA]</scope>
    <source>
        <tissue evidence="3">Leaf</tissue>
    </source>
</reference>
<feature type="domain" description="Zinc knuckle CX2CX4HX4C" evidence="2">
    <location>
        <begin position="175"/>
        <end position="223"/>
    </location>
</feature>
<comment type="caution">
    <text evidence="3">The sequence shown here is derived from an EMBL/GenBank/DDBJ whole genome shotgun (WGS) entry which is preliminary data.</text>
</comment>